<comment type="caution">
    <text evidence="2">The sequence shown here is derived from an EMBL/GenBank/DDBJ whole genome shotgun (WGS) entry which is preliminary data.</text>
</comment>
<evidence type="ECO:0000313" key="2">
    <source>
        <dbReference type="EMBL" id="MTD94933.1"/>
    </source>
</evidence>
<dbReference type="Proteomes" id="UP000440694">
    <property type="component" value="Unassembled WGS sequence"/>
</dbReference>
<keyword evidence="1" id="KW-0732">Signal</keyword>
<feature type="signal peptide" evidence="1">
    <location>
        <begin position="1"/>
        <end position="20"/>
    </location>
</feature>
<reference evidence="2 3" key="1">
    <citation type="submission" date="2019-11" db="EMBL/GenBank/DDBJ databases">
        <title>Identification of a novel strain.</title>
        <authorList>
            <person name="Xu Q."/>
            <person name="Wang G."/>
        </authorList>
    </citation>
    <scope>NUCLEOTIDE SEQUENCE [LARGE SCALE GENOMIC DNA]</scope>
    <source>
        <strain evidence="3">xq</strain>
    </source>
</reference>
<evidence type="ECO:0000313" key="3">
    <source>
        <dbReference type="Proteomes" id="UP000440694"/>
    </source>
</evidence>
<keyword evidence="3" id="KW-1185">Reference proteome</keyword>
<dbReference type="AlphaFoldDB" id="A0A6I3KKQ2"/>
<dbReference type="RefSeq" id="WP_154739290.1">
    <property type="nucleotide sequence ID" value="NZ_WMBQ01000001.1"/>
</dbReference>
<proteinExistence type="predicted"/>
<organism evidence="2 3">
    <name type="scientific">Hyphomicrobium album</name>
    <dbReference type="NCBI Taxonomy" id="2665159"/>
    <lineage>
        <taxon>Bacteria</taxon>
        <taxon>Pseudomonadati</taxon>
        <taxon>Pseudomonadota</taxon>
        <taxon>Alphaproteobacteria</taxon>
        <taxon>Hyphomicrobiales</taxon>
        <taxon>Hyphomicrobiaceae</taxon>
        <taxon>Hyphomicrobium</taxon>
    </lineage>
</organism>
<dbReference type="Gene3D" id="2.60.40.1880">
    <property type="entry name" value="Invasion associated locus B (IalB) protein"/>
    <property type="match status" value="1"/>
</dbReference>
<accession>A0A6I3KKQ2</accession>
<dbReference type="Pfam" id="PF06776">
    <property type="entry name" value="IalB"/>
    <property type="match status" value="1"/>
</dbReference>
<evidence type="ECO:0000256" key="1">
    <source>
        <dbReference type="SAM" id="SignalP"/>
    </source>
</evidence>
<protein>
    <recommendedName>
        <fullName evidence="4">Invasion associated locus B (IalB) protein</fullName>
    </recommendedName>
</protein>
<dbReference type="InterPro" id="IPR010642">
    <property type="entry name" value="Invasion_prot_B"/>
</dbReference>
<dbReference type="EMBL" id="WMBQ01000001">
    <property type="protein sequence ID" value="MTD94933.1"/>
    <property type="molecule type" value="Genomic_DNA"/>
</dbReference>
<feature type="chain" id="PRO_5026159538" description="Invasion associated locus B (IalB) protein" evidence="1">
    <location>
        <begin position="21"/>
        <end position="167"/>
    </location>
</feature>
<sequence>MRTIIASAILAFALAGTAAAQSVDLVEKQGAWSIYADTATPKGVCFIAAQPQAVEPLGANRGPIFFYITAWPKEGVKAEPSIKVGYPVKPDAEMSVTVGTDTFKLFVKGERGFVSDPNEELKLIESLKKGSNAFVKATSARGTATTDTYSLSGLSTALDKLAATCSG</sequence>
<name>A0A6I3KKQ2_9HYPH</name>
<gene>
    <name evidence="2" type="ORF">GIW81_11385</name>
</gene>
<dbReference type="InterPro" id="IPR038696">
    <property type="entry name" value="IalB_sf"/>
</dbReference>
<evidence type="ECO:0008006" key="4">
    <source>
        <dbReference type="Google" id="ProtNLM"/>
    </source>
</evidence>